<dbReference type="Proteomes" id="UP000562395">
    <property type="component" value="Unassembled WGS sequence"/>
</dbReference>
<feature type="region of interest" description="Disordered" evidence="2">
    <location>
        <begin position="1"/>
        <end position="40"/>
    </location>
</feature>
<dbReference type="EMBL" id="JACICY010000001">
    <property type="protein sequence ID" value="MBB3859656.1"/>
    <property type="molecule type" value="Genomic_DNA"/>
</dbReference>
<protein>
    <submittedName>
        <fullName evidence="3">Uncharacterized protein</fullName>
    </submittedName>
</protein>
<evidence type="ECO:0000256" key="1">
    <source>
        <dbReference type="SAM" id="Coils"/>
    </source>
</evidence>
<feature type="region of interest" description="Disordered" evidence="2">
    <location>
        <begin position="75"/>
        <end position="110"/>
    </location>
</feature>
<accession>A0A7W5ZTH9</accession>
<organism evidence="3 4">
    <name type="scientific">Novosphingobium hassiacum</name>
    <dbReference type="NCBI Taxonomy" id="173676"/>
    <lineage>
        <taxon>Bacteria</taxon>
        <taxon>Pseudomonadati</taxon>
        <taxon>Pseudomonadota</taxon>
        <taxon>Alphaproteobacteria</taxon>
        <taxon>Sphingomonadales</taxon>
        <taxon>Sphingomonadaceae</taxon>
        <taxon>Novosphingobium</taxon>
    </lineage>
</organism>
<reference evidence="3 4" key="1">
    <citation type="submission" date="2020-08" db="EMBL/GenBank/DDBJ databases">
        <title>Genomic Encyclopedia of Type Strains, Phase IV (KMG-IV): sequencing the most valuable type-strain genomes for metagenomic binning, comparative biology and taxonomic classification.</title>
        <authorList>
            <person name="Goeker M."/>
        </authorList>
    </citation>
    <scope>NUCLEOTIDE SEQUENCE [LARGE SCALE GENOMIC DNA]</scope>
    <source>
        <strain evidence="3 4">DSM 14552</strain>
    </source>
</reference>
<sequence>MHTVRNRVASKPRPMGKAKPAVNRKRREPAFMLKSGHPPAFPAGLIVPPPRGAVIATVPWPAPARVESALITLPAKPARKPSGPRKARKARKSAARKHRSASGKQKRTRQVAMITHDKQEATAPMITADLLDRALAMQATPVEAAVIAVPPTPAPAAAPTLAAGVTPIPRSHAVAQHRSTALLDVIGYWLRDAGRRLLRWGQPRHRAKARVQVARANARLRAMQSQVEALEALREVARAD</sequence>
<dbReference type="RefSeq" id="WP_183611864.1">
    <property type="nucleotide sequence ID" value="NZ_JACICY010000001.1"/>
</dbReference>
<feature type="compositionally biased region" description="Basic residues" evidence="2">
    <location>
        <begin position="77"/>
        <end position="109"/>
    </location>
</feature>
<feature type="coiled-coil region" evidence="1">
    <location>
        <begin position="206"/>
        <end position="240"/>
    </location>
</feature>
<proteinExistence type="predicted"/>
<name>A0A7W5ZTH9_9SPHN</name>
<evidence type="ECO:0000313" key="3">
    <source>
        <dbReference type="EMBL" id="MBB3859656.1"/>
    </source>
</evidence>
<feature type="compositionally biased region" description="Basic residues" evidence="2">
    <location>
        <begin position="1"/>
        <end position="27"/>
    </location>
</feature>
<keyword evidence="4" id="KW-1185">Reference proteome</keyword>
<evidence type="ECO:0000313" key="4">
    <source>
        <dbReference type="Proteomes" id="UP000562395"/>
    </source>
</evidence>
<dbReference type="AlphaFoldDB" id="A0A7W5ZTH9"/>
<keyword evidence="1" id="KW-0175">Coiled coil</keyword>
<comment type="caution">
    <text evidence="3">The sequence shown here is derived from an EMBL/GenBank/DDBJ whole genome shotgun (WGS) entry which is preliminary data.</text>
</comment>
<gene>
    <name evidence="3" type="ORF">GGQ88_000896</name>
</gene>
<evidence type="ECO:0000256" key="2">
    <source>
        <dbReference type="SAM" id="MobiDB-lite"/>
    </source>
</evidence>